<dbReference type="Gene3D" id="2.40.10.10">
    <property type="entry name" value="Trypsin-like serine proteases"/>
    <property type="match status" value="1"/>
</dbReference>
<protein>
    <submittedName>
        <fullName evidence="4">CTRB1-like protein</fullName>
    </submittedName>
</protein>
<dbReference type="CDD" id="cd00190">
    <property type="entry name" value="Tryp_SPc"/>
    <property type="match status" value="1"/>
</dbReference>
<dbReference type="PROSITE" id="PS00135">
    <property type="entry name" value="TRYPSIN_SER"/>
    <property type="match status" value="1"/>
</dbReference>
<keyword evidence="2" id="KW-0645">Protease</keyword>
<sequence length="354" mass="38544">MSDRPIVCLKSGPRPVNWNTPRHPKVRSHRDIHMCSVYAAVPQTRGKGETCVAANGVCSKAADCTGWVDIFDVSCGHNVCCLSAPSTLHPEPPSPNNDTCGLITRVPDRNPFARIVGGNEAVEGEWPWQVAFLDAAGDYFCGGTLITPEFVLTAAHCFVRHSEVGTRVVLGEHHLMHNTGNEVIRNIKTIVKHSKYVPTSHMDDVAFVQLDSPVDVSGHYVRTACFGSRDYTWTPADKCYASGWGYTNDYQADGHHLRHVQVTLVDTATCATAWGTNANVTANNVCAGNGLYGTCQGDSGGPLVCLRDGQYHVIGVTSFGYYTCSMAGYPDVFTRVTAYLDWITSYMLLMMAVS</sequence>
<dbReference type="InterPro" id="IPR001314">
    <property type="entry name" value="Peptidase_S1A"/>
</dbReference>
<organism evidence="4 5">
    <name type="scientific">Mya arenaria</name>
    <name type="common">Soft-shell clam</name>
    <dbReference type="NCBI Taxonomy" id="6604"/>
    <lineage>
        <taxon>Eukaryota</taxon>
        <taxon>Metazoa</taxon>
        <taxon>Spiralia</taxon>
        <taxon>Lophotrochozoa</taxon>
        <taxon>Mollusca</taxon>
        <taxon>Bivalvia</taxon>
        <taxon>Autobranchia</taxon>
        <taxon>Heteroconchia</taxon>
        <taxon>Euheterodonta</taxon>
        <taxon>Imparidentia</taxon>
        <taxon>Neoheterodontei</taxon>
        <taxon>Myida</taxon>
        <taxon>Myoidea</taxon>
        <taxon>Myidae</taxon>
        <taxon>Mya</taxon>
    </lineage>
</organism>
<dbReference type="PROSITE" id="PS50240">
    <property type="entry name" value="TRYPSIN_DOM"/>
    <property type="match status" value="1"/>
</dbReference>
<dbReference type="InterPro" id="IPR043504">
    <property type="entry name" value="Peptidase_S1_PA_chymotrypsin"/>
</dbReference>
<proteinExistence type="predicted"/>
<dbReference type="InterPro" id="IPR009003">
    <property type="entry name" value="Peptidase_S1_PA"/>
</dbReference>
<evidence type="ECO:0000256" key="1">
    <source>
        <dbReference type="ARBA" id="ARBA00023157"/>
    </source>
</evidence>
<dbReference type="PANTHER" id="PTHR24252">
    <property type="entry name" value="ACROSIN-RELATED"/>
    <property type="match status" value="1"/>
</dbReference>
<evidence type="ECO:0000256" key="2">
    <source>
        <dbReference type="RuleBase" id="RU363034"/>
    </source>
</evidence>
<dbReference type="PANTHER" id="PTHR24252:SF7">
    <property type="entry name" value="HYALIN"/>
    <property type="match status" value="1"/>
</dbReference>
<dbReference type="Pfam" id="PF00089">
    <property type="entry name" value="Trypsin"/>
    <property type="match status" value="1"/>
</dbReference>
<dbReference type="EMBL" id="CP111014">
    <property type="protein sequence ID" value="WAQ99948.1"/>
    <property type="molecule type" value="Genomic_DNA"/>
</dbReference>
<dbReference type="InterPro" id="IPR001254">
    <property type="entry name" value="Trypsin_dom"/>
</dbReference>
<keyword evidence="1" id="KW-1015">Disulfide bond</keyword>
<dbReference type="SMART" id="SM00020">
    <property type="entry name" value="Tryp_SPc"/>
    <property type="match status" value="1"/>
</dbReference>
<keyword evidence="5" id="KW-1185">Reference proteome</keyword>
<gene>
    <name evidence="4" type="ORF">MAR_024321</name>
</gene>
<evidence type="ECO:0000313" key="5">
    <source>
        <dbReference type="Proteomes" id="UP001164746"/>
    </source>
</evidence>
<keyword evidence="2" id="KW-0378">Hydrolase</keyword>
<reference evidence="4" key="1">
    <citation type="submission" date="2022-11" db="EMBL/GenBank/DDBJ databases">
        <title>Centuries of genome instability and evolution in soft-shell clam transmissible cancer (bioRxiv).</title>
        <authorList>
            <person name="Hart S.F.M."/>
            <person name="Yonemitsu M.A."/>
            <person name="Giersch R.M."/>
            <person name="Beal B.F."/>
            <person name="Arriagada G."/>
            <person name="Davis B.W."/>
            <person name="Ostrander E.A."/>
            <person name="Goff S.P."/>
            <person name="Metzger M.J."/>
        </authorList>
    </citation>
    <scope>NUCLEOTIDE SEQUENCE</scope>
    <source>
        <strain evidence="4">MELC-2E11</strain>
        <tissue evidence="4">Siphon/mantle</tissue>
    </source>
</reference>
<dbReference type="InterPro" id="IPR033116">
    <property type="entry name" value="TRYPSIN_SER"/>
</dbReference>
<feature type="domain" description="Peptidase S1" evidence="3">
    <location>
        <begin position="115"/>
        <end position="348"/>
    </location>
</feature>
<name>A0ABY7DS70_MYAAR</name>
<dbReference type="Proteomes" id="UP001164746">
    <property type="component" value="Chromosome 3"/>
</dbReference>
<dbReference type="SUPFAM" id="SSF50494">
    <property type="entry name" value="Trypsin-like serine proteases"/>
    <property type="match status" value="1"/>
</dbReference>
<keyword evidence="2" id="KW-0720">Serine protease</keyword>
<dbReference type="PROSITE" id="PS00134">
    <property type="entry name" value="TRYPSIN_HIS"/>
    <property type="match status" value="1"/>
</dbReference>
<dbReference type="PRINTS" id="PR00722">
    <property type="entry name" value="CHYMOTRYPSIN"/>
</dbReference>
<dbReference type="InterPro" id="IPR018114">
    <property type="entry name" value="TRYPSIN_HIS"/>
</dbReference>
<evidence type="ECO:0000313" key="4">
    <source>
        <dbReference type="EMBL" id="WAQ99948.1"/>
    </source>
</evidence>
<accession>A0ABY7DS70</accession>
<evidence type="ECO:0000259" key="3">
    <source>
        <dbReference type="PROSITE" id="PS50240"/>
    </source>
</evidence>